<keyword evidence="5" id="KW-0732">Signal</keyword>
<evidence type="ECO:0000256" key="4">
    <source>
        <dbReference type="RuleBase" id="RU000489"/>
    </source>
</evidence>
<sequence>MQRIILFLIFILMPPVAFAGNVPVVPSQAASCIQTAFSNSGSKFWKTIYLKITNQCGQAVDFQNTTVTFLNTKNLNTSFWGDFNPLSYPDNNLQITSRPQVAANYLSTFYLHFPTYPGANSKLPIGKSITIIYGAATADYVPDSVSVYLGTPVNTGEIDLTNSSPQPANVTQSYALVHLAFNGLPLSDVQVPWSNTIKISNLAAGDYTVSPVSVTDSLGNVYQGTANPAAITLISGMIASSVISYAMIPSEAGIAFKVQALPPELSGYTNNPALVLTNTQNGSSANASVNWNTTTTVSGLISGASYRFSTPAITYNGYYCAATFNPVTAVAAKSAPVVNLAYACTPVAQDNVTINVNGVPAAISSVSATLTPNNGAAPVTQTISLSNGQGSSIIKLTDGVIYTVSSTNIGGYNATYNPQPLTATSNASETISYAPIPATGGRIIGYLPGWKTPPSANALAAAGYTHILVAFGVFSTVTPGQITPAFDTVTPSYIKSLQALGIKVLLSLGGASTSIPNTTVNFHQVLQKASSTSAFTQTFIQSLESLVNQYGFDGFDIDIESGLTAGGTFANPQGDIAVLAGIINTMHANHPSLLLTLAPQTANIAVTSTFNETWGNYSSLIMQTHDSLAWVGVQLYNSGCMLGIDGICYDPNTINSPNFSVAMATDLLVNWPSNRGYLPYVSYLKPSQVVLGYLVPNAQGGGDGSPVIPVSTIKRAVQCLRTGVVASNSCDTYIPPKTYPGIGGVFGWEVTYDQNNNFKFAAGLSACVINGSC</sequence>
<dbReference type="SUPFAM" id="SSF51445">
    <property type="entry name" value="(Trans)glycosidases"/>
    <property type="match status" value="1"/>
</dbReference>
<dbReference type="InterPro" id="IPR017853">
    <property type="entry name" value="GH"/>
</dbReference>
<dbReference type="GO" id="GO:0005975">
    <property type="term" value="P:carbohydrate metabolic process"/>
    <property type="evidence" value="ECO:0007669"/>
    <property type="project" value="InterPro"/>
</dbReference>
<evidence type="ECO:0000313" key="8">
    <source>
        <dbReference type="Proteomes" id="UP000324194"/>
    </source>
</evidence>
<dbReference type="InterPro" id="IPR001579">
    <property type="entry name" value="Glyco_hydro_18_chit_AS"/>
</dbReference>
<dbReference type="Gene3D" id="3.20.20.80">
    <property type="entry name" value="Glycosidases"/>
    <property type="match status" value="1"/>
</dbReference>
<dbReference type="EMBL" id="LR699119">
    <property type="protein sequence ID" value="VVC75802.1"/>
    <property type="molecule type" value="Genomic_DNA"/>
</dbReference>
<dbReference type="SMART" id="SM00636">
    <property type="entry name" value="Glyco_18"/>
    <property type="match status" value="1"/>
</dbReference>
<organism evidence="7 8">
    <name type="scientific">Aquicella siphonis</name>
    <dbReference type="NCBI Taxonomy" id="254247"/>
    <lineage>
        <taxon>Bacteria</taxon>
        <taxon>Pseudomonadati</taxon>
        <taxon>Pseudomonadota</taxon>
        <taxon>Gammaproteobacteria</taxon>
        <taxon>Legionellales</taxon>
        <taxon>Coxiellaceae</taxon>
        <taxon>Aquicella</taxon>
    </lineage>
</organism>
<feature type="domain" description="GH18" evidence="6">
    <location>
        <begin position="441"/>
        <end position="773"/>
    </location>
</feature>
<dbReference type="GO" id="GO:0008061">
    <property type="term" value="F:chitin binding"/>
    <property type="evidence" value="ECO:0007669"/>
    <property type="project" value="InterPro"/>
</dbReference>
<dbReference type="KEGG" id="asip:AQUSIP_10990"/>
<dbReference type="PANTHER" id="PTHR45708:SF49">
    <property type="entry name" value="ENDOCHITINASE"/>
    <property type="match status" value="1"/>
</dbReference>
<protein>
    <recommendedName>
        <fullName evidence="1">chitinase</fullName>
        <ecNumber evidence="1">3.2.1.14</ecNumber>
    </recommendedName>
</protein>
<evidence type="ECO:0000256" key="2">
    <source>
        <dbReference type="ARBA" id="ARBA00022801"/>
    </source>
</evidence>
<dbReference type="InterPro" id="IPR050542">
    <property type="entry name" value="Glycosyl_Hydrlase18_Chitinase"/>
</dbReference>
<evidence type="ECO:0000259" key="6">
    <source>
        <dbReference type="PROSITE" id="PS51910"/>
    </source>
</evidence>
<dbReference type="EC" id="3.2.1.14" evidence="1"/>
<keyword evidence="2 4" id="KW-0378">Hydrolase</keyword>
<evidence type="ECO:0000256" key="3">
    <source>
        <dbReference type="ARBA" id="ARBA00023295"/>
    </source>
</evidence>
<dbReference type="PROSITE" id="PS01095">
    <property type="entry name" value="GH18_1"/>
    <property type="match status" value="1"/>
</dbReference>
<dbReference type="GO" id="GO:0008843">
    <property type="term" value="F:endochitinase activity"/>
    <property type="evidence" value="ECO:0007669"/>
    <property type="project" value="UniProtKB-EC"/>
</dbReference>
<keyword evidence="8" id="KW-1185">Reference proteome</keyword>
<proteinExistence type="predicted"/>
<evidence type="ECO:0000256" key="5">
    <source>
        <dbReference type="SAM" id="SignalP"/>
    </source>
</evidence>
<feature type="signal peptide" evidence="5">
    <location>
        <begin position="1"/>
        <end position="19"/>
    </location>
</feature>
<dbReference type="InterPro" id="IPR011583">
    <property type="entry name" value="Chitinase_II/V-like_cat"/>
</dbReference>
<dbReference type="AlphaFoldDB" id="A0A5E4PH80"/>
<feature type="chain" id="PRO_5022872413" description="chitinase" evidence="5">
    <location>
        <begin position="20"/>
        <end position="773"/>
    </location>
</feature>
<gene>
    <name evidence="7" type="primary">chiD</name>
    <name evidence="7" type="ORF">AQUSIP_10990</name>
</gene>
<dbReference type="PROSITE" id="PS51910">
    <property type="entry name" value="GH18_2"/>
    <property type="match status" value="1"/>
</dbReference>
<dbReference type="PANTHER" id="PTHR45708">
    <property type="entry name" value="ENDOCHITINASE"/>
    <property type="match status" value="1"/>
</dbReference>
<keyword evidence="3 4" id="KW-0326">Glycosidase</keyword>
<dbReference type="Pfam" id="PF00704">
    <property type="entry name" value="Glyco_hydro_18"/>
    <property type="match status" value="1"/>
</dbReference>
<evidence type="ECO:0000313" key="7">
    <source>
        <dbReference type="EMBL" id="VVC75802.1"/>
    </source>
</evidence>
<name>A0A5E4PH80_9COXI</name>
<accession>A0A5E4PH80</accession>
<dbReference type="Proteomes" id="UP000324194">
    <property type="component" value="Chromosome 1"/>
</dbReference>
<reference evidence="7 8" key="1">
    <citation type="submission" date="2019-08" db="EMBL/GenBank/DDBJ databases">
        <authorList>
            <person name="Guy L."/>
        </authorList>
    </citation>
    <scope>NUCLEOTIDE SEQUENCE [LARGE SCALE GENOMIC DNA]</scope>
    <source>
        <strain evidence="7 8">SGT-108</strain>
    </source>
</reference>
<dbReference type="InterPro" id="IPR001223">
    <property type="entry name" value="Glyco_hydro18_cat"/>
</dbReference>
<evidence type="ECO:0000256" key="1">
    <source>
        <dbReference type="ARBA" id="ARBA00012729"/>
    </source>
</evidence>
<dbReference type="OrthoDB" id="315328at2"/>
<dbReference type="RefSeq" id="WP_148339077.1">
    <property type="nucleotide sequence ID" value="NZ_LR699119.1"/>
</dbReference>